<evidence type="ECO:0000313" key="1">
    <source>
        <dbReference type="EMBL" id="GGN25650.1"/>
    </source>
</evidence>
<name>A0ABQ2IPT7_9PSEU</name>
<dbReference type="RefSeq" id="WP_189160104.1">
    <property type="nucleotide sequence ID" value="NZ_BMNC01000022.1"/>
</dbReference>
<dbReference type="InterPro" id="IPR024384">
    <property type="entry name" value="DUF2742"/>
</dbReference>
<organism evidence="1 2">
    <name type="scientific">Lentzea pudingi</name>
    <dbReference type="NCBI Taxonomy" id="1789439"/>
    <lineage>
        <taxon>Bacteria</taxon>
        <taxon>Bacillati</taxon>
        <taxon>Actinomycetota</taxon>
        <taxon>Actinomycetes</taxon>
        <taxon>Pseudonocardiales</taxon>
        <taxon>Pseudonocardiaceae</taxon>
        <taxon>Lentzea</taxon>
    </lineage>
</organism>
<comment type="caution">
    <text evidence="1">The sequence shown here is derived from an EMBL/GenBank/DDBJ whole genome shotgun (WGS) entry which is preliminary data.</text>
</comment>
<keyword evidence="2" id="KW-1185">Reference proteome</keyword>
<protein>
    <submittedName>
        <fullName evidence="1">Uncharacterized protein</fullName>
    </submittedName>
</protein>
<reference evidence="2" key="1">
    <citation type="journal article" date="2019" name="Int. J. Syst. Evol. Microbiol.">
        <title>The Global Catalogue of Microorganisms (GCM) 10K type strain sequencing project: providing services to taxonomists for standard genome sequencing and annotation.</title>
        <authorList>
            <consortium name="The Broad Institute Genomics Platform"/>
            <consortium name="The Broad Institute Genome Sequencing Center for Infectious Disease"/>
            <person name="Wu L."/>
            <person name="Ma J."/>
        </authorList>
    </citation>
    <scope>NUCLEOTIDE SEQUENCE [LARGE SCALE GENOMIC DNA]</scope>
    <source>
        <strain evidence="2">CGMCC 4.7319</strain>
    </source>
</reference>
<evidence type="ECO:0000313" key="2">
    <source>
        <dbReference type="Proteomes" id="UP000597656"/>
    </source>
</evidence>
<gene>
    <name evidence="1" type="ORF">GCM10011609_80100</name>
</gene>
<accession>A0ABQ2IPT7</accession>
<dbReference type="Pfam" id="PF10888">
    <property type="entry name" value="DUF2742"/>
    <property type="match status" value="1"/>
</dbReference>
<dbReference type="Proteomes" id="UP000597656">
    <property type="component" value="Unassembled WGS sequence"/>
</dbReference>
<sequence>MTSRRTFLTDPSDVQAFDRRPLRDPSIVRAWCEPMLRPAWAAMRPGDSMPLAGSPRWQALNDDDPRKLAAVLHAALAHLDESTPHAIAARFARELAAQHQEEQALLKETAAAVSAAMSSAGALNQHLPFCTLTARRMTYATPPLTADEIRRRAFRSWGLADHPATRKRAA</sequence>
<dbReference type="EMBL" id="BMNC01000022">
    <property type="protein sequence ID" value="GGN25650.1"/>
    <property type="molecule type" value="Genomic_DNA"/>
</dbReference>
<proteinExistence type="predicted"/>